<sequence>MIEKSLQIGLTTLNAVSEFDHGLNILRNKVFDQDLEISELRRTLIDLKKRFEVFNSFFQ</sequence>
<proteinExistence type="predicted"/>
<accession>A0A0D5A3G2</accession>
<protein>
    <submittedName>
        <fullName evidence="1">Uncharacterized protein</fullName>
    </submittedName>
</protein>
<organism evidence="1">
    <name type="scientific">Prochlorococcus marinus str. P0902-H212</name>
    <dbReference type="NCBI Taxonomy" id="1620696"/>
    <lineage>
        <taxon>Bacteria</taxon>
        <taxon>Bacillati</taxon>
        <taxon>Cyanobacteriota</taxon>
        <taxon>Cyanophyceae</taxon>
        <taxon>Synechococcales</taxon>
        <taxon>Prochlorococcaceae</taxon>
        <taxon>Prochlorococcus</taxon>
    </lineage>
</organism>
<dbReference type="EMBL" id="KJ947870">
    <property type="protein sequence ID" value="AJW30708.1"/>
    <property type="molecule type" value="Genomic_DNA"/>
</dbReference>
<name>A0A0D5A3G2_PROMR</name>
<reference evidence="1" key="1">
    <citation type="submission" date="2014-06" db="EMBL/GenBank/DDBJ databases">
        <authorList>
            <person name="Berube P.M."/>
        </authorList>
    </citation>
    <scope>NUCLEOTIDE SEQUENCE</scope>
    <source>
        <strain evidence="1">P0902-H212</strain>
    </source>
</reference>
<dbReference type="AlphaFoldDB" id="A0A0D5A3G2"/>
<gene>
    <name evidence="1" type="ORF">FA02_0445</name>
</gene>
<evidence type="ECO:0000313" key="1">
    <source>
        <dbReference type="EMBL" id="AJW30708.1"/>
    </source>
</evidence>